<evidence type="ECO:0000256" key="2">
    <source>
        <dbReference type="ARBA" id="ARBA00022605"/>
    </source>
</evidence>
<comment type="catalytic activity">
    <reaction evidence="7 12 14">
        <text>meso-2,6-diaminopimelate + H(+) = L-lysine + CO2</text>
        <dbReference type="Rhea" id="RHEA:15101"/>
        <dbReference type="ChEBI" id="CHEBI:15378"/>
        <dbReference type="ChEBI" id="CHEBI:16526"/>
        <dbReference type="ChEBI" id="CHEBI:32551"/>
        <dbReference type="ChEBI" id="CHEBI:57791"/>
        <dbReference type="EC" id="4.1.1.20"/>
    </reaction>
</comment>
<dbReference type="InterPro" id="IPR029066">
    <property type="entry name" value="PLP-binding_barrel"/>
</dbReference>
<evidence type="ECO:0000256" key="7">
    <source>
        <dbReference type="ARBA" id="ARBA00050464"/>
    </source>
</evidence>
<feature type="modified residue" description="N6-(pyridoxal phosphate)lysine" evidence="12 13">
    <location>
        <position position="60"/>
    </location>
</feature>
<dbReference type="HAMAP" id="MF_02120">
    <property type="entry name" value="LysA"/>
    <property type="match status" value="1"/>
</dbReference>
<feature type="binding site" evidence="12">
    <location>
        <position position="239"/>
    </location>
    <ligand>
        <name>pyridoxal 5'-phosphate</name>
        <dbReference type="ChEBI" id="CHEBI:597326"/>
    </ligand>
</feature>
<comment type="subunit">
    <text evidence="12">Homodimer.</text>
</comment>
<feature type="binding site" evidence="12">
    <location>
        <position position="312"/>
    </location>
    <ligand>
        <name>substrate</name>
    </ligand>
</feature>
<evidence type="ECO:0000259" key="15">
    <source>
        <dbReference type="Pfam" id="PF00278"/>
    </source>
</evidence>
<dbReference type="Gene3D" id="2.40.37.10">
    <property type="entry name" value="Lyase, Ornithine Decarboxylase, Chain A, domain 1"/>
    <property type="match status" value="1"/>
</dbReference>
<organism evidence="17">
    <name type="scientific">Thermodesulfovibrio obliviosus</name>
    <dbReference type="NCBI Taxonomy" id="3118332"/>
    <lineage>
        <taxon>Bacteria</taxon>
        <taxon>Pseudomonadati</taxon>
        <taxon>Nitrospirota</taxon>
        <taxon>Thermodesulfovibrionia</taxon>
        <taxon>Thermodesulfovibrionales</taxon>
        <taxon>Thermodesulfovibrionaceae</taxon>
        <taxon>Thermodesulfovibrio</taxon>
    </lineage>
</organism>
<name>A0AAU8H0E4_9BACT</name>
<keyword evidence="4 12" id="KW-0663">Pyridoxal phosphate</keyword>
<comment type="similarity">
    <text evidence="9 12">Belongs to the Orn/Lys/Arg decarboxylase class-II family. LysA subfamily.</text>
</comment>
<dbReference type="Pfam" id="PF00278">
    <property type="entry name" value="Orn_DAP_Arg_deC"/>
    <property type="match status" value="1"/>
</dbReference>
<dbReference type="CDD" id="cd06828">
    <property type="entry name" value="PLPDE_III_DapDC"/>
    <property type="match status" value="1"/>
</dbReference>
<feature type="binding site" evidence="12">
    <location>
        <position position="371"/>
    </location>
    <ligand>
        <name>pyridoxal 5'-phosphate</name>
        <dbReference type="ChEBI" id="CHEBI:597326"/>
    </ligand>
</feature>
<feature type="binding site" evidence="12">
    <location>
        <position position="316"/>
    </location>
    <ligand>
        <name>substrate</name>
    </ligand>
</feature>
<evidence type="ECO:0000256" key="9">
    <source>
        <dbReference type="ARBA" id="ARBA00060983"/>
    </source>
</evidence>
<dbReference type="EMBL" id="CP144374">
    <property type="protein sequence ID" value="XCH47695.1"/>
    <property type="molecule type" value="Genomic_DNA"/>
</dbReference>
<feature type="domain" description="Orn/DAP/Arg decarboxylase 2 C-terminal" evidence="15">
    <location>
        <begin position="31"/>
        <end position="369"/>
    </location>
</feature>
<accession>A0AAU8H0E4</accession>
<feature type="binding site" evidence="12">
    <location>
        <begin position="273"/>
        <end position="276"/>
    </location>
    <ligand>
        <name>pyridoxal 5'-phosphate</name>
        <dbReference type="ChEBI" id="CHEBI:597326"/>
    </ligand>
</feature>
<evidence type="ECO:0000256" key="13">
    <source>
        <dbReference type="PIRSR" id="PIRSR600183-50"/>
    </source>
</evidence>
<gene>
    <name evidence="12 17" type="primary">lysA</name>
    <name evidence="17" type="ORF">V4D31_04910</name>
</gene>
<dbReference type="GO" id="GO:0009089">
    <property type="term" value="P:lysine biosynthetic process via diaminopimelate"/>
    <property type="evidence" value="ECO:0007669"/>
    <property type="project" value="UniProtKB-UniRule"/>
</dbReference>
<evidence type="ECO:0000256" key="8">
    <source>
        <dbReference type="ARBA" id="ARBA00060643"/>
    </source>
</evidence>
<keyword evidence="5 12" id="KW-0457">Lysine biosynthesis</keyword>
<evidence type="ECO:0000256" key="10">
    <source>
        <dbReference type="ARBA" id="ARBA00066427"/>
    </source>
</evidence>
<dbReference type="PRINTS" id="PR01179">
    <property type="entry name" value="ODADCRBXLASE"/>
</dbReference>
<evidence type="ECO:0000256" key="5">
    <source>
        <dbReference type="ARBA" id="ARBA00023154"/>
    </source>
</evidence>
<feature type="binding site" evidence="12">
    <location>
        <position position="276"/>
    </location>
    <ligand>
        <name>substrate</name>
    </ligand>
</feature>
<comment type="function">
    <text evidence="12">Specifically catalyzes the decarboxylation of meso-diaminopimelate (meso-DAP) to L-lysine.</text>
</comment>
<proteinExistence type="inferred from homology"/>
<keyword evidence="3 12" id="KW-0210">Decarboxylase</keyword>
<feature type="active site" description="Proton donor" evidence="13">
    <location>
        <position position="342"/>
    </location>
</feature>
<dbReference type="SUPFAM" id="SSF50621">
    <property type="entry name" value="Alanine racemase C-terminal domain-like"/>
    <property type="match status" value="1"/>
</dbReference>
<evidence type="ECO:0000259" key="16">
    <source>
        <dbReference type="Pfam" id="PF02784"/>
    </source>
</evidence>
<feature type="domain" description="Orn/DAP/Arg decarboxylase 2 N-terminal" evidence="16">
    <location>
        <begin position="36"/>
        <end position="279"/>
    </location>
</feature>
<dbReference type="InterPro" id="IPR022657">
    <property type="entry name" value="De-COase2_CS"/>
</dbReference>
<dbReference type="FunFam" id="3.20.20.10:FF:000003">
    <property type="entry name" value="Diaminopimelate decarboxylase"/>
    <property type="match status" value="1"/>
</dbReference>
<feature type="binding site" evidence="12">
    <location>
        <position position="371"/>
    </location>
    <ligand>
        <name>substrate</name>
    </ligand>
</feature>
<dbReference type="InterPro" id="IPR009006">
    <property type="entry name" value="Ala_racemase/Decarboxylase_C"/>
</dbReference>
<dbReference type="AlphaFoldDB" id="A0AAU8H0E4"/>
<dbReference type="InterPro" id="IPR022643">
    <property type="entry name" value="De-COase2_C"/>
</dbReference>
<dbReference type="GO" id="GO:0008836">
    <property type="term" value="F:diaminopimelate decarboxylase activity"/>
    <property type="evidence" value="ECO:0007669"/>
    <property type="project" value="UniProtKB-UniRule"/>
</dbReference>
<keyword evidence="6 12" id="KW-0456">Lyase</keyword>
<evidence type="ECO:0000256" key="14">
    <source>
        <dbReference type="RuleBase" id="RU003738"/>
    </source>
</evidence>
<dbReference type="GO" id="GO:0030170">
    <property type="term" value="F:pyridoxal phosphate binding"/>
    <property type="evidence" value="ECO:0007669"/>
    <property type="project" value="UniProtKB-UniRule"/>
</dbReference>
<feature type="binding site" evidence="12">
    <location>
        <position position="343"/>
    </location>
    <ligand>
        <name>substrate</name>
    </ligand>
</feature>
<dbReference type="Gene3D" id="3.20.20.10">
    <property type="entry name" value="Alanine racemase"/>
    <property type="match status" value="1"/>
</dbReference>
<dbReference type="PRINTS" id="PR01181">
    <property type="entry name" value="DAPDCRBXLASE"/>
</dbReference>
<evidence type="ECO:0000256" key="6">
    <source>
        <dbReference type="ARBA" id="ARBA00023239"/>
    </source>
</evidence>
<evidence type="ECO:0000256" key="11">
    <source>
        <dbReference type="ARBA" id="ARBA00074972"/>
    </source>
</evidence>
<comment type="cofactor">
    <cofactor evidence="1 12 13 14">
        <name>pyridoxal 5'-phosphate</name>
        <dbReference type="ChEBI" id="CHEBI:597326"/>
    </cofactor>
</comment>
<evidence type="ECO:0000256" key="1">
    <source>
        <dbReference type="ARBA" id="ARBA00001933"/>
    </source>
</evidence>
<dbReference type="PANTHER" id="PTHR43727">
    <property type="entry name" value="DIAMINOPIMELATE DECARBOXYLASE"/>
    <property type="match status" value="1"/>
</dbReference>
<dbReference type="EC" id="4.1.1.20" evidence="10 12"/>
<protein>
    <recommendedName>
        <fullName evidence="11 12">Diaminopimelate decarboxylase</fullName>
        <shortName evidence="12">DAP decarboxylase</shortName>
        <shortName evidence="12">DAPDC</shortName>
        <ecNumber evidence="10 12">4.1.1.20</ecNumber>
    </recommendedName>
</protein>
<dbReference type="PROSITE" id="PS00879">
    <property type="entry name" value="ODR_DC_2_2"/>
    <property type="match status" value="1"/>
</dbReference>
<evidence type="ECO:0000256" key="3">
    <source>
        <dbReference type="ARBA" id="ARBA00022793"/>
    </source>
</evidence>
<dbReference type="NCBIfam" id="TIGR01048">
    <property type="entry name" value="lysA"/>
    <property type="match status" value="1"/>
</dbReference>
<dbReference type="InterPro" id="IPR000183">
    <property type="entry name" value="Orn/DAP/Arg_de-COase"/>
</dbReference>
<reference evidence="17" key="1">
    <citation type="submission" date="2024-01" db="EMBL/GenBank/DDBJ databases">
        <title>The first autotrophic representatives of the genus Thermodesulfovibrio.</title>
        <authorList>
            <person name="Maltseva A.I."/>
            <person name="Elcheninov A.G."/>
            <person name="Kublanov I.V."/>
            <person name="Lebedinsky A.V."/>
            <person name="Frolov E.N."/>
        </authorList>
    </citation>
    <scope>NUCLEOTIDE SEQUENCE</scope>
    <source>
        <strain evidence="17">3462-1</strain>
    </source>
</reference>
<evidence type="ECO:0000313" key="17">
    <source>
        <dbReference type="EMBL" id="XCH47695.1"/>
    </source>
</evidence>
<dbReference type="Pfam" id="PF02784">
    <property type="entry name" value="Orn_Arg_deC_N"/>
    <property type="match status" value="1"/>
</dbReference>
<comment type="pathway">
    <text evidence="8 12 14">Amino-acid biosynthesis; L-lysine biosynthesis via DAP pathway; L-lysine from DL-2,6-diaminopimelate: step 1/1.</text>
</comment>
<evidence type="ECO:0000256" key="12">
    <source>
        <dbReference type="HAMAP-Rule" id="MF_02120"/>
    </source>
</evidence>
<dbReference type="FunFam" id="2.40.37.10:FF:000003">
    <property type="entry name" value="Diaminopimelate decarboxylase"/>
    <property type="match status" value="1"/>
</dbReference>
<dbReference type="RefSeq" id="WP_353685356.1">
    <property type="nucleotide sequence ID" value="NZ_CP144374.1"/>
</dbReference>
<dbReference type="SUPFAM" id="SSF51419">
    <property type="entry name" value="PLP-binding barrel"/>
    <property type="match status" value="1"/>
</dbReference>
<evidence type="ECO:0000256" key="4">
    <source>
        <dbReference type="ARBA" id="ARBA00022898"/>
    </source>
</evidence>
<dbReference type="KEGG" id="tob:V4D31_04910"/>
<dbReference type="PANTHER" id="PTHR43727:SF2">
    <property type="entry name" value="GROUP IV DECARBOXYLASE"/>
    <property type="match status" value="1"/>
</dbReference>
<dbReference type="InterPro" id="IPR002986">
    <property type="entry name" value="DAP_deCOOHase_LysA"/>
</dbReference>
<sequence length="418" mass="46761">MHFFTYRNGELFAEDVPVKELVKEFGTPLYIYSYGTLIRHIRAYEEAFCEIPHIICYAVKANSNLAILTLFAELGIGADIVSGGELFRALKAGIKPFRIVFAGVGKTEEEIEYALKNNILMFNVESELELYKINEIAKKLKKQARVALRINPDIDPKTHKYIATGLKTSKFGIPIAKAVEYYKVAKSLENIKIIGIHKHIGSQITETDAYVEALRKLLELYEKLAQADVDIEYIDIGGGLGITYKDEEPPHPKELANALIPLIKNQKGKLIVEPGRSIVGNAGILVTKVLYTKQTDVKNFIIVDAGMNDLMRPTLYGSYHEILPVTQGKRQKIVADVVGPICESGDFLAKDREIEKVSPGQYLAVMSAGAYGFSMSSNYNSRPRAAEVLVKGEQYALIRKRETYKDLIKNEIIPEDLL</sequence>
<keyword evidence="2 12" id="KW-0028">Amino-acid biosynthesis</keyword>
<dbReference type="InterPro" id="IPR022644">
    <property type="entry name" value="De-COase2_N"/>
</dbReference>